<comment type="caution">
    <text evidence="6">The sequence shown here is derived from an EMBL/GenBank/DDBJ whole genome shotgun (WGS) entry which is preliminary data.</text>
</comment>
<dbReference type="PANTHER" id="PTHR30349">
    <property type="entry name" value="PHAGE INTEGRASE-RELATED"/>
    <property type="match status" value="1"/>
</dbReference>
<keyword evidence="2" id="KW-0229">DNA integration</keyword>
<dbReference type="Gene3D" id="1.10.150.130">
    <property type="match status" value="1"/>
</dbReference>
<dbReference type="InterPro" id="IPR010998">
    <property type="entry name" value="Integrase_recombinase_N"/>
</dbReference>
<feature type="domain" description="Tyr recombinase" evidence="5">
    <location>
        <begin position="158"/>
        <end position="328"/>
    </location>
</feature>
<dbReference type="Pfam" id="PF00589">
    <property type="entry name" value="Phage_integrase"/>
    <property type="match status" value="1"/>
</dbReference>
<dbReference type="RefSeq" id="WP_150061417.1">
    <property type="nucleotide sequence ID" value="NZ_JACHII010000006.1"/>
</dbReference>
<evidence type="ECO:0000256" key="2">
    <source>
        <dbReference type="ARBA" id="ARBA00022908"/>
    </source>
</evidence>
<proteinExistence type="inferred from homology"/>
<evidence type="ECO:0000313" key="7">
    <source>
        <dbReference type="Proteomes" id="UP000324065"/>
    </source>
</evidence>
<dbReference type="PANTHER" id="PTHR30349:SF64">
    <property type="entry name" value="PROPHAGE INTEGRASE INTD-RELATED"/>
    <property type="match status" value="1"/>
</dbReference>
<dbReference type="Proteomes" id="UP000324065">
    <property type="component" value="Unassembled WGS sequence"/>
</dbReference>
<evidence type="ECO:0000256" key="3">
    <source>
        <dbReference type="ARBA" id="ARBA00023125"/>
    </source>
</evidence>
<sequence>MKGINTVRAKGRTYYYHRATKQRIHAAPGTAAFAAEVARIEQEAADATVKPEGTWGWLVESYRKSPEWAGLAGRTRKDYQRVFDYLSKMDRVPLAHITTEGILQVRDKAHEQHGRRLANYCLSVVSLVWNWGRPRGKTKTANPTDGVPKIARPKHMEAANRPWTEAELQAVLTAASPHIRAAIALAAYTGLRESDVLRWPWSGYDGSAIEGRDAKTSGQVWMPAHRDLRAVLDTLPRTGPVIVCSRNGTPYTQNGFLSSWRKLRTRLEAEGKVGPGLTIHGLRHTVATKLADAGADTRTIMAITGHATEAMVKRYTERADRRKRATAAMKLLERDQD</sequence>
<dbReference type="SUPFAM" id="SSF56349">
    <property type="entry name" value="DNA breaking-rejoining enzymes"/>
    <property type="match status" value="1"/>
</dbReference>
<dbReference type="InterPro" id="IPR002104">
    <property type="entry name" value="Integrase_catalytic"/>
</dbReference>
<dbReference type="PROSITE" id="PS51898">
    <property type="entry name" value="TYR_RECOMBINASE"/>
    <property type="match status" value="1"/>
</dbReference>
<dbReference type="InterPro" id="IPR013762">
    <property type="entry name" value="Integrase-like_cat_sf"/>
</dbReference>
<dbReference type="InterPro" id="IPR011010">
    <property type="entry name" value="DNA_brk_join_enz"/>
</dbReference>
<protein>
    <submittedName>
        <fullName evidence="6">Tyrosine-type recombinase/integrase</fullName>
    </submittedName>
</protein>
<dbReference type="InterPro" id="IPR050090">
    <property type="entry name" value="Tyrosine_recombinase_XerCD"/>
</dbReference>
<keyword evidence="3" id="KW-0238">DNA-binding</keyword>
<dbReference type="Gene3D" id="1.10.443.10">
    <property type="entry name" value="Intergrase catalytic core"/>
    <property type="match status" value="1"/>
</dbReference>
<dbReference type="EMBL" id="VWPJ01000004">
    <property type="protein sequence ID" value="KAA5606348.1"/>
    <property type="molecule type" value="Genomic_DNA"/>
</dbReference>
<evidence type="ECO:0000256" key="1">
    <source>
        <dbReference type="ARBA" id="ARBA00008857"/>
    </source>
</evidence>
<evidence type="ECO:0000259" key="5">
    <source>
        <dbReference type="PROSITE" id="PS51898"/>
    </source>
</evidence>
<dbReference type="OrthoDB" id="7873969at2"/>
<dbReference type="GO" id="GO:0015074">
    <property type="term" value="P:DNA integration"/>
    <property type="evidence" value="ECO:0007669"/>
    <property type="project" value="UniProtKB-KW"/>
</dbReference>
<evidence type="ECO:0000256" key="4">
    <source>
        <dbReference type="ARBA" id="ARBA00023172"/>
    </source>
</evidence>
<comment type="similarity">
    <text evidence="1">Belongs to the 'phage' integrase family.</text>
</comment>
<reference evidence="6 7" key="1">
    <citation type="submission" date="2019-09" db="EMBL/GenBank/DDBJ databases">
        <title>Genome sequence of Roseospira marina, one of the more divergent members of the non-sulfur purple photosynthetic bacterial family, the Rhodospirillaceae.</title>
        <authorList>
            <person name="Meyer T."/>
            <person name="Kyndt J."/>
        </authorList>
    </citation>
    <scope>NUCLEOTIDE SEQUENCE [LARGE SCALE GENOMIC DNA]</scope>
    <source>
        <strain evidence="6 7">DSM 15113</strain>
    </source>
</reference>
<keyword evidence="4" id="KW-0233">DNA recombination</keyword>
<gene>
    <name evidence="6" type="ORF">F1188_05560</name>
</gene>
<name>A0A5M6IFJ0_9PROT</name>
<accession>A0A5M6IFJ0</accession>
<organism evidence="6 7">
    <name type="scientific">Roseospira marina</name>
    <dbReference type="NCBI Taxonomy" id="140057"/>
    <lineage>
        <taxon>Bacteria</taxon>
        <taxon>Pseudomonadati</taxon>
        <taxon>Pseudomonadota</taxon>
        <taxon>Alphaproteobacteria</taxon>
        <taxon>Rhodospirillales</taxon>
        <taxon>Rhodospirillaceae</taxon>
        <taxon>Roseospira</taxon>
    </lineage>
</organism>
<dbReference type="AlphaFoldDB" id="A0A5M6IFJ0"/>
<keyword evidence="7" id="KW-1185">Reference proteome</keyword>
<dbReference type="GO" id="GO:0003677">
    <property type="term" value="F:DNA binding"/>
    <property type="evidence" value="ECO:0007669"/>
    <property type="project" value="UniProtKB-KW"/>
</dbReference>
<dbReference type="GO" id="GO:0006310">
    <property type="term" value="P:DNA recombination"/>
    <property type="evidence" value="ECO:0007669"/>
    <property type="project" value="UniProtKB-KW"/>
</dbReference>
<evidence type="ECO:0000313" key="6">
    <source>
        <dbReference type="EMBL" id="KAA5606348.1"/>
    </source>
</evidence>